<dbReference type="AlphaFoldDB" id="A0A1G8JRV7"/>
<accession>A0A1G8JRV7</accession>
<gene>
    <name evidence="2" type="ORF">SAMN05443529_13413</name>
</gene>
<dbReference type="Gene3D" id="3.20.20.210">
    <property type="match status" value="1"/>
</dbReference>
<dbReference type="SUPFAM" id="SSF51726">
    <property type="entry name" value="UROD/MetE-like"/>
    <property type="match status" value="1"/>
</dbReference>
<evidence type="ECO:0000259" key="1">
    <source>
        <dbReference type="Pfam" id="PF01208"/>
    </source>
</evidence>
<dbReference type="InterPro" id="IPR000257">
    <property type="entry name" value="Uroporphyrinogen_deCOase"/>
</dbReference>
<sequence>MGKELLMKVLNHEDTNGQLPWIPFAGVHAGKLKGYSGREVLTDSAKLIESLREVYKLYQPDGMPITFDLQLEAEILGCELMWADYNPPSVVSHLFDKEKGIPCKCKFPTPESGRIPVVLEAMRVMKEEIGNETALYGLICGPLTLASHLRGSDFFKDIRKDPDYVVQLTSFCAEYAQKMADLYIEAGMDVIAVVDPLVSQISPKAFASLMHEPFKAVFDYIRLKGVKSSFFVCGNASYQIKVMCDTYPDSMAVDENVDMVAAKEITDQYNIALSGNIPLTTTMLFGTQQDNIKGVLDLMDSIDNKHNLIISPGCDMPYDVPLENTVACALAVHHPDEARAMVVDYSASDFDQIEIEIPNYSGMDKVYIELFTLDPEQCAACTYMVKSVTDIFDEIKDMADYIVYKYFIKEDIARTAKMGLKNLPTMCIDGESVYISIIPDGDELIAEITKRYNAKHNK</sequence>
<dbReference type="RefSeq" id="WP_092335490.1">
    <property type="nucleotide sequence ID" value="NZ_FNCP01000034.1"/>
</dbReference>
<dbReference type="GO" id="GO:0006779">
    <property type="term" value="P:porphyrin-containing compound biosynthetic process"/>
    <property type="evidence" value="ECO:0007669"/>
    <property type="project" value="InterPro"/>
</dbReference>
<dbReference type="Proteomes" id="UP000198656">
    <property type="component" value="Unassembled WGS sequence"/>
</dbReference>
<dbReference type="InterPro" id="IPR052024">
    <property type="entry name" value="Methanogen_methyltrans"/>
</dbReference>
<keyword evidence="3" id="KW-1185">Reference proteome</keyword>
<dbReference type="EMBL" id="FNCP01000034">
    <property type="protein sequence ID" value="SDI33974.1"/>
    <property type="molecule type" value="Genomic_DNA"/>
</dbReference>
<evidence type="ECO:0000313" key="3">
    <source>
        <dbReference type="Proteomes" id="UP000198656"/>
    </source>
</evidence>
<protein>
    <submittedName>
        <fullName evidence="2">Uroporphyrinogen decarboxylase</fullName>
    </submittedName>
</protein>
<dbReference type="PANTHER" id="PTHR47099">
    <property type="entry name" value="METHYLCOBAMIDE:COM METHYLTRANSFERASE MTBA"/>
    <property type="match status" value="1"/>
</dbReference>
<dbReference type="Pfam" id="PF01208">
    <property type="entry name" value="URO-D"/>
    <property type="match status" value="1"/>
</dbReference>
<dbReference type="OrthoDB" id="9780425at2"/>
<dbReference type="GO" id="GO:0004853">
    <property type="term" value="F:uroporphyrinogen decarboxylase activity"/>
    <property type="evidence" value="ECO:0007669"/>
    <property type="project" value="InterPro"/>
</dbReference>
<feature type="domain" description="Uroporphyrinogen decarboxylase (URO-D)" evidence="1">
    <location>
        <begin position="3"/>
        <end position="333"/>
    </location>
</feature>
<dbReference type="PANTHER" id="PTHR47099:SF1">
    <property type="entry name" value="METHYLCOBAMIDE:COM METHYLTRANSFERASE MTBA"/>
    <property type="match status" value="1"/>
</dbReference>
<dbReference type="STRING" id="1121419.SAMN05443529_13413"/>
<reference evidence="3" key="1">
    <citation type="submission" date="2016-10" db="EMBL/GenBank/DDBJ databases">
        <authorList>
            <person name="Varghese N."/>
            <person name="Submissions S."/>
        </authorList>
    </citation>
    <scope>NUCLEOTIDE SEQUENCE [LARGE SCALE GENOMIC DNA]</scope>
    <source>
        <strain evidence="3">DSM 8344</strain>
    </source>
</reference>
<proteinExistence type="predicted"/>
<dbReference type="Gene3D" id="3.40.30.10">
    <property type="entry name" value="Glutaredoxin"/>
    <property type="match status" value="1"/>
</dbReference>
<dbReference type="InterPro" id="IPR038071">
    <property type="entry name" value="UROD/MetE-like_sf"/>
</dbReference>
<name>A0A1G8JRV7_9FIRM</name>
<evidence type="ECO:0000313" key="2">
    <source>
        <dbReference type="EMBL" id="SDI33974.1"/>
    </source>
</evidence>
<organism evidence="2 3">
    <name type="scientific">Desulfosporosinus hippei DSM 8344</name>
    <dbReference type="NCBI Taxonomy" id="1121419"/>
    <lineage>
        <taxon>Bacteria</taxon>
        <taxon>Bacillati</taxon>
        <taxon>Bacillota</taxon>
        <taxon>Clostridia</taxon>
        <taxon>Eubacteriales</taxon>
        <taxon>Desulfitobacteriaceae</taxon>
        <taxon>Desulfosporosinus</taxon>
    </lineage>
</organism>